<gene>
    <name evidence="7" type="ORF">JOF39_001145</name>
</gene>
<proteinExistence type="predicted"/>
<dbReference type="RefSeq" id="WP_229777457.1">
    <property type="nucleotide sequence ID" value="NZ_BMPH01000017.1"/>
</dbReference>
<dbReference type="Proteomes" id="UP001195422">
    <property type="component" value="Unassembled WGS sequence"/>
</dbReference>
<feature type="transmembrane region" description="Helical" evidence="5">
    <location>
        <begin position="9"/>
        <end position="28"/>
    </location>
</feature>
<evidence type="ECO:0000259" key="6">
    <source>
        <dbReference type="PROSITE" id="PS50850"/>
    </source>
</evidence>
<evidence type="ECO:0000313" key="8">
    <source>
        <dbReference type="Proteomes" id="UP001195422"/>
    </source>
</evidence>
<evidence type="ECO:0000256" key="1">
    <source>
        <dbReference type="ARBA" id="ARBA00004651"/>
    </source>
</evidence>
<keyword evidence="4 5" id="KW-0472">Membrane</keyword>
<protein>
    <submittedName>
        <fullName evidence="7">MFS family permease</fullName>
    </submittedName>
</protein>
<dbReference type="Gene3D" id="1.20.1250.20">
    <property type="entry name" value="MFS general substrate transporter like domains"/>
    <property type="match status" value="2"/>
</dbReference>
<sequence>MSQSTARPGLGLLSVLLAAVGIAPLLNYGLSATSDLIIRDLGISETQFGLLATVCFGCAAIGNVAFGKFADRQADIRLLLLVFGMAALAMGLAALPAGYAFLLLASGISGFAQSFPNGVTNRILAQRVPHDQRIAWTGVKQSGVQVSQLIGSVGFPMLAAVIGWHGASLAGAVVAALLGILAVRVVAAVPLLPVPAPAKPRAGAGRPAGSDAASTRFIIFALTLFGFINGIGVQATNVYIPLFAVRELDFSLVAGGLTAAVAGVVGISARVGWGRMMSRGVPAPKLLLLLAVLATAGGVSFLMAQQAHSATLLWLAVVLHGASALGVSVVLMAALLRAIPISRMGSASGIVSAGQFGGFTVGPLAMGLLISSPGGFTAGWIAVVCIYLSCTLLGLFLVFRRRRSS</sequence>
<dbReference type="PANTHER" id="PTHR23526">
    <property type="entry name" value="INTEGRAL MEMBRANE TRANSPORT PROTEIN-RELATED"/>
    <property type="match status" value="1"/>
</dbReference>
<dbReference type="InterPro" id="IPR011701">
    <property type="entry name" value="MFS"/>
</dbReference>
<keyword evidence="3 5" id="KW-1133">Transmembrane helix</keyword>
<dbReference type="Pfam" id="PF07690">
    <property type="entry name" value="MFS_1"/>
    <property type="match status" value="1"/>
</dbReference>
<accession>A0ABS4XNG8</accession>
<keyword evidence="2 5" id="KW-0812">Transmembrane</keyword>
<dbReference type="EMBL" id="JAGIOJ010000001">
    <property type="protein sequence ID" value="MBP2398064.1"/>
    <property type="molecule type" value="Genomic_DNA"/>
</dbReference>
<organism evidence="7 8">
    <name type="scientific">Glutamicibacter protophormiae</name>
    <name type="common">Brevibacterium protophormiae</name>
    <dbReference type="NCBI Taxonomy" id="37930"/>
    <lineage>
        <taxon>Bacteria</taxon>
        <taxon>Bacillati</taxon>
        <taxon>Actinomycetota</taxon>
        <taxon>Actinomycetes</taxon>
        <taxon>Micrococcales</taxon>
        <taxon>Micrococcaceae</taxon>
        <taxon>Glutamicibacter</taxon>
    </lineage>
</organism>
<feature type="transmembrane region" description="Helical" evidence="5">
    <location>
        <begin position="78"/>
        <end position="95"/>
    </location>
</feature>
<comment type="subcellular location">
    <subcellularLocation>
        <location evidence="1">Cell membrane</location>
        <topology evidence="1">Multi-pass membrane protein</topology>
    </subcellularLocation>
</comment>
<dbReference type="InterPro" id="IPR052528">
    <property type="entry name" value="Sugar_transport-like"/>
</dbReference>
<feature type="transmembrane region" description="Helical" evidence="5">
    <location>
        <begin position="348"/>
        <end position="370"/>
    </location>
</feature>
<dbReference type="SUPFAM" id="SSF103473">
    <property type="entry name" value="MFS general substrate transporter"/>
    <property type="match status" value="1"/>
</dbReference>
<evidence type="ECO:0000313" key="7">
    <source>
        <dbReference type="EMBL" id="MBP2398064.1"/>
    </source>
</evidence>
<comment type="caution">
    <text evidence="7">The sequence shown here is derived from an EMBL/GenBank/DDBJ whole genome shotgun (WGS) entry which is preliminary data.</text>
</comment>
<feature type="transmembrane region" description="Helical" evidence="5">
    <location>
        <begin position="311"/>
        <end position="336"/>
    </location>
</feature>
<evidence type="ECO:0000256" key="3">
    <source>
        <dbReference type="ARBA" id="ARBA00022989"/>
    </source>
</evidence>
<keyword evidence="8" id="KW-1185">Reference proteome</keyword>
<dbReference type="PANTHER" id="PTHR23526:SF4">
    <property type="entry name" value="INTEGRAL MEMBRANE TRANSPORT PROTEIN"/>
    <property type="match status" value="1"/>
</dbReference>
<name>A0ABS4XNG8_GLUPR</name>
<feature type="transmembrane region" description="Helical" evidence="5">
    <location>
        <begin position="252"/>
        <end position="273"/>
    </location>
</feature>
<dbReference type="PROSITE" id="PS50850">
    <property type="entry name" value="MFS"/>
    <property type="match status" value="1"/>
</dbReference>
<feature type="transmembrane region" description="Helical" evidence="5">
    <location>
        <begin position="217"/>
        <end position="240"/>
    </location>
</feature>
<evidence type="ECO:0000256" key="2">
    <source>
        <dbReference type="ARBA" id="ARBA00022692"/>
    </source>
</evidence>
<evidence type="ECO:0000256" key="5">
    <source>
        <dbReference type="SAM" id="Phobius"/>
    </source>
</evidence>
<feature type="domain" description="Major facilitator superfamily (MFS) profile" evidence="6">
    <location>
        <begin position="7"/>
        <end position="405"/>
    </location>
</feature>
<dbReference type="InterPro" id="IPR036259">
    <property type="entry name" value="MFS_trans_sf"/>
</dbReference>
<dbReference type="InterPro" id="IPR020846">
    <property type="entry name" value="MFS_dom"/>
</dbReference>
<feature type="transmembrane region" description="Helical" evidence="5">
    <location>
        <begin position="376"/>
        <end position="399"/>
    </location>
</feature>
<evidence type="ECO:0000256" key="4">
    <source>
        <dbReference type="ARBA" id="ARBA00023136"/>
    </source>
</evidence>
<feature type="transmembrane region" description="Helical" evidence="5">
    <location>
        <begin position="285"/>
        <end position="305"/>
    </location>
</feature>
<reference evidence="7 8" key="1">
    <citation type="submission" date="2021-03" db="EMBL/GenBank/DDBJ databases">
        <title>Sequencing the genomes of 1000 actinobacteria strains.</title>
        <authorList>
            <person name="Klenk H.-P."/>
        </authorList>
    </citation>
    <scope>NUCLEOTIDE SEQUENCE [LARGE SCALE GENOMIC DNA]</scope>
    <source>
        <strain evidence="7 8">DSM 20168</strain>
    </source>
</reference>
<feature type="transmembrane region" description="Helical" evidence="5">
    <location>
        <begin position="48"/>
        <end position="66"/>
    </location>
</feature>